<reference evidence="3" key="1">
    <citation type="journal article" date="2019" name="bioRxiv">
        <title>Genomics, evolutionary history and diagnostics of the Alternaria alternata species group including apple and Asian pear pathotypes.</title>
        <authorList>
            <person name="Armitage A.D."/>
            <person name="Cockerton H.M."/>
            <person name="Sreenivasaprasad S."/>
            <person name="Woodhall J.W."/>
            <person name="Lane C.R."/>
            <person name="Harrison R.J."/>
            <person name="Clarkson J.P."/>
        </authorList>
    </citation>
    <scope>NUCLEOTIDE SEQUENCE [LARGE SCALE GENOMIC DNA]</scope>
    <source>
        <strain evidence="3">FERA 1177</strain>
    </source>
</reference>
<dbReference type="PANTHER" id="PTHR36223:SF1">
    <property type="entry name" value="TRANSCRIPTION ELONGATION FACTOR EAF N-TERMINAL DOMAIN-CONTAINING PROTEIN"/>
    <property type="match status" value="1"/>
</dbReference>
<organism evidence="2 3">
    <name type="scientific">Alternaria alternata</name>
    <name type="common">Alternaria rot fungus</name>
    <name type="synonym">Torula alternata</name>
    <dbReference type="NCBI Taxonomy" id="5599"/>
    <lineage>
        <taxon>Eukaryota</taxon>
        <taxon>Fungi</taxon>
        <taxon>Dikarya</taxon>
        <taxon>Ascomycota</taxon>
        <taxon>Pezizomycotina</taxon>
        <taxon>Dothideomycetes</taxon>
        <taxon>Pleosporomycetidae</taxon>
        <taxon>Pleosporales</taxon>
        <taxon>Pleosporineae</taxon>
        <taxon>Pleosporaceae</taxon>
        <taxon>Alternaria</taxon>
        <taxon>Alternaria sect. Alternaria</taxon>
        <taxon>Alternaria alternata complex</taxon>
    </lineage>
</organism>
<evidence type="ECO:0000259" key="1">
    <source>
        <dbReference type="Pfam" id="PF25534"/>
    </source>
</evidence>
<dbReference type="PANTHER" id="PTHR36223">
    <property type="entry name" value="BETA-LACTAMASE-TYPE TRANSPEPTIDASE FOLD DOMAIN CONTAINING PROTEIN"/>
    <property type="match status" value="1"/>
</dbReference>
<dbReference type="AlphaFoldDB" id="A0A4Q4NIM3"/>
<proteinExistence type="predicted"/>
<dbReference type="EMBL" id="PDXD01000011">
    <property type="protein sequence ID" value="RYN76424.1"/>
    <property type="molecule type" value="Genomic_DNA"/>
</dbReference>
<dbReference type="VEuPathDB" id="FungiDB:CC77DRAFT_993622"/>
<accession>A0A4Q4NIM3</accession>
<evidence type="ECO:0000313" key="3">
    <source>
        <dbReference type="Proteomes" id="UP000291422"/>
    </source>
</evidence>
<comment type="caution">
    <text evidence="2">The sequence shown here is derived from an EMBL/GenBank/DDBJ whole genome shotgun (WGS) entry which is preliminary data.</text>
</comment>
<dbReference type="Proteomes" id="UP000291422">
    <property type="component" value="Unassembled WGS sequence"/>
</dbReference>
<feature type="domain" description="DUF7918" evidence="1">
    <location>
        <begin position="9"/>
        <end position="116"/>
    </location>
</feature>
<dbReference type="InterPro" id="IPR057678">
    <property type="entry name" value="DUF7918"/>
</dbReference>
<gene>
    <name evidence="2" type="ORF">AA0117_g5477</name>
</gene>
<name>A0A4Q4NIM3_ALTAL</name>
<protein>
    <recommendedName>
        <fullName evidence="1">DUF7918 domain-containing protein</fullName>
    </recommendedName>
</protein>
<evidence type="ECO:0000313" key="2">
    <source>
        <dbReference type="EMBL" id="RYN76424.1"/>
    </source>
</evidence>
<sequence length="122" mass="13997">MAITTDYPGIKVEVRVAEAVLQEYDDDEAESSTNAATKYIEATSGSTFDIRFEMTPKWPDNPVLFRTYVDGRHVRDRIAKQEDFRGTSYEMLVEGSAYTENERWFITKFAFSALRIGILAEH</sequence>
<dbReference type="Pfam" id="PF25534">
    <property type="entry name" value="DUF7918"/>
    <property type="match status" value="1"/>
</dbReference>